<dbReference type="InterPro" id="IPR007822">
    <property type="entry name" value="LANC-like"/>
</dbReference>
<feature type="non-terminal residue" evidence="4">
    <location>
        <position position="1"/>
    </location>
</feature>
<proteinExistence type="inferred from homology"/>
<evidence type="ECO:0000256" key="3">
    <source>
        <dbReference type="SAM" id="Phobius"/>
    </source>
</evidence>
<dbReference type="PRINTS" id="PR01951">
    <property type="entry name" value="LANCEUKARYTE"/>
</dbReference>
<comment type="similarity">
    <text evidence="1">Belongs to the LanC-like protein family.</text>
</comment>
<dbReference type="SUPFAM" id="SSF158745">
    <property type="entry name" value="LanC-like"/>
    <property type="match status" value="1"/>
</dbReference>
<dbReference type="CDD" id="cd04794">
    <property type="entry name" value="euk_LANCL"/>
    <property type="match status" value="1"/>
</dbReference>
<evidence type="ECO:0000313" key="5">
    <source>
        <dbReference type="Proteomes" id="UP000053660"/>
    </source>
</evidence>
<dbReference type="InterPro" id="IPR012341">
    <property type="entry name" value="6hp_glycosidase-like_sf"/>
</dbReference>
<dbReference type="GO" id="GO:0046872">
    <property type="term" value="F:metal ion binding"/>
    <property type="evidence" value="ECO:0007669"/>
    <property type="project" value="UniProtKB-KW"/>
</dbReference>
<feature type="non-terminal residue" evidence="4">
    <location>
        <position position="213"/>
    </location>
</feature>
<keyword evidence="2" id="KW-0479">Metal-binding</keyword>
<dbReference type="PANTHER" id="PTHR12736:SF7">
    <property type="entry name" value="LANC-LIKE PROTEIN 3"/>
    <property type="match status" value="1"/>
</dbReference>
<dbReference type="EMBL" id="KN608630">
    <property type="protein sequence ID" value="KHJ78841.1"/>
    <property type="molecule type" value="Genomic_DNA"/>
</dbReference>
<accession>A0A0B1S4N0</accession>
<evidence type="ECO:0000256" key="1">
    <source>
        <dbReference type="ARBA" id="ARBA00007179"/>
    </source>
</evidence>
<keyword evidence="3" id="KW-0812">Transmembrane</keyword>
<dbReference type="Pfam" id="PF05147">
    <property type="entry name" value="LANC_like"/>
    <property type="match status" value="1"/>
</dbReference>
<organism evidence="4 5">
    <name type="scientific">Oesophagostomum dentatum</name>
    <name type="common">Nodular worm</name>
    <dbReference type="NCBI Taxonomy" id="61180"/>
    <lineage>
        <taxon>Eukaryota</taxon>
        <taxon>Metazoa</taxon>
        <taxon>Ecdysozoa</taxon>
        <taxon>Nematoda</taxon>
        <taxon>Chromadorea</taxon>
        <taxon>Rhabditida</taxon>
        <taxon>Rhabditina</taxon>
        <taxon>Rhabditomorpha</taxon>
        <taxon>Strongyloidea</taxon>
        <taxon>Strongylidae</taxon>
        <taxon>Oesophagostomum</taxon>
    </lineage>
</organism>
<keyword evidence="3" id="KW-0472">Membrane</keyword>
<dbReference type="GO" id="GO:0031179">
    <property type="term" value="P:peptide modification"/>
    <property type="evidence" value="ECO:0007669"/>
    <property type="project" value="InterPro"/>
</dbReference>
<reference evidence="4 5" key="1">
    <citation type="submission" date="2014-03" db="EMBL/GenBank/DDBJ databases">
        <title>Draft genome of the hookworm Oesophagostomum dentatum.</title>
        <authorList>
            <person name="Mitreva M."/>
        </authorList>
    </citation>
    <scope>NUCLEOTIDE SEQUENCE [LARGE SCALE GENOMIC DNA]</scope>
    <source>
        <strain evidence="4 5">OD-Hann</strain>
    </source>
</reference>
<keyword evidence="5" id="KW-1185">Reference proteome</keyword>
<feature type="binding site" evidence="2">
    <location>
        <position position="151"/>
    </location>
    <ligand>
        <name>Zn(2+)</name>
        <dbReference type="ChEBI" id="CHEBI:29105"/>
    </ligand>
</feature>
<name>A0A0B1S4N0_OESDE</name>
<dbReference type="GO" id="GO:0005975">
    <property type="term" value="P:carbohydrate metabolic process"/>
    <property type="evidence" value="ECO:0007669"/>
    <property type="project" value="InterPro"/>
</dbReference>
<feature type="binding site" evidence="2">
    <location>
        <position position="198"/>
    </location>
    <ligand>
        <name>Zn(2+)</name>
        <dbReference type="ChEBI" id="CHEBI:29105"/>
    </ligand>
</feature>
<evidence type="ECO:0000313" key="4">
    <source>
        <dbReference type="EMBL" id="KHJ78841.1"/>
    </source>
</evidence>
<dbReference type="Proteomes" id="UP000053660">
    <property type="component" value="Unassembled WGS sequence"/>
</dbReference>
<feature type="transmembrane region" description="Helical" evidence="3">
    <location>
        <begin position="147"/>
        <end position="165"/>
    </location>
</feature>
<dbReference type="GO" id="GO:0005886">
    <property type="term" value="C:plasma membrane"/>
    <property type="evidence" value="ECO:0007669"/>
    <property type="project" value="TreeGrafter"/>
</dbReference>
<evidence type="ECO:0000256" key="2">
    <source>
        <dbReference type="PIRSR" id="PIRSR607822-1"/>
    </source>
</evidence>
<dbReference type="Gene3D" id="1.50.10.10">
    <property type="match status" value="1"/>
</dbReference>
<keyword evidence="3" id="KW-1133">Transmembrane helix</keyword>
<sequence>PALASRIEKLADVLARDDYPSDEILVGRAGFLSGVLWIRTTIDSSLISNDSVRKVLSAMLLSGRRYSQQRNSPCPLMYEYHGTEYLGAAHGLAGILQMALGFYDLLSDAEEKAVRDSAEWLLSTQDDEGNFASSVKWIGRERGDDQLIHWCHGAAGVILLCLTLFKRYGDKRYMKAAVRCAELIWEKGVLKKGPGICHGVGGNGYAFLMTYRA</sequence>
<dbReference type="PRINTS" id="PR01950">
    <property type="entry name" value="LANCSUPER"/>
</dbReference>
<feature type="binding site" evidence="2">
    <location>
        <position position="197"/>
    </location>
    <ligand>
        <name>Zn(2+)</name>
        <dbReference type="ChEBI" id="CHEBI:29105"/>
    </ligand>
</feature>
<dbReference type="PANTHER" id="PTHR12736">
    <property type="entry name" value="LANC-LIKE PROTEIN"/>
    <property type="match status" value="1"/>
</dbReference>
<gene>
    <name evidence="4" type="ORF">OESDEN_21533</name>
</gene>
<dbReference type="InterPro" id="IPR020464">
    <property type="entry name" value="LanC-like_prot_euk"/>
</dbReference>
<protein>
    <submittedName>
        <fullName evidence="4">Lanthionine synthetase C-like protein</fullName>
    </submittedName>
</protein>
<dbReference type="SMART" id="SM01260">
    <property type="entry name" value="LANC_like"/>
    <property type="match status" value="1"/>
</dbReference>
<dbReference type="OrthoDB" id="10257263at2759"/>
<keyword evidence="2" id="KW-0862">Zinc</keyword>
<dbReference type="AlphaFoldDB" id="A0A0B1S4N0"/>